<organism evidence="2 3">
    <name type="scientific">Methanobrevibacter thaueri</name>
    <dbReference type="NCBI Taxonomy" id="190975"/>
    <lineage>
        <taxon>Archaea</taxon>
        <taxon>Methanobacteriati</taxon>
        <taxon>Methanobacteriota</taxon>
        <taxon>Methanomada group</taxon>
        <taxon>Methanobacteria</taxon>
        <taxon>Methanobacteriales</taxon>
        <taxon>Methanobacteriaceae</taxon>
        <taxon>Methanobrevibacter</taxon>
    </lineage>
</organism>
<evidence type="ECO:0000256" key="1">
    <source>
        <dbReference type="SAM" id="Phobius"/>
    </source>
</evidence>
<feature type="transmembrane region" description="Helical" evidence="1">
    <location>
        <begin position="74"/>
        <end position="95"/>
    </location>
</feature>
<comment type="caution">
    <text evidence="2">The sequence shown here is derived from an EMBL/GenBank/DDBJ whole genome shotgun (WGS) entry which is preliminary data.</text>
</comment>
<dbReference type="Proteomes" id="UP000251717">
    <property type="component" value="Unassembled WGS sequence"/>
</dbReference>
<gene>
    <name evidence="2" type="ORF">MBBTH_07450</name>
</gene>
<keyword evidence="1" id="KW-0472">Membrane</keyword>
<sequence length="96" mass="11147">MYEVPWAFSVIFTYYEHIANPLYGVVFILMLISILRSFWVAVKLGDVYDNVEKYSVRPTAIKNHDAPQKNNLSVYWACCVCLIAIFILFVLFGIFN</sequence>
<keyword evidence="1" id="KW-1133">Transmembrane helix</keyword>
<keyword evidence="1" id="KW-0812">Transmembrane</keyword>
<feature type="transmembrane region" description="Helical" evidence="1">
    <location>
        <begin position="21"/>
        <end position="42"/>
    </location>
</feature>
<dbReference type="EMBL" id="MZGS01000017">
    <property type="protein sequence ID" value="PWB87776.1"/>
    <property type="molecule type" value="Genomic_DNA"/>
</dbReference>
<evidence type="ECO:0000313" key="2">
    <source>
        <dbReference type="EMBL" id="PWB87776.1"/>
    </source>
</evidence>
<keyword evidence="3" id="KW-1185">Reference proteome</keyword>
<name>A0A315XN69_9EURY</name>
<protein>
    <submittedName>
        <fullName evidence="2">Uncharacterized protein</fullName>
    </submittedName>
</protein>
<proteinExistence type="predicted"/>
<evidence type="ECO:0000313" key="3">
    <source>
        <dbReference type="Proteomes" id="UP000251717"/>
    </source>
</evidence>
<reference evidence="2 3" key="1">
    <citation type="submission" date="2017-03" db="EMBL/GenBank/DDBJ databases">
        <title>Genome sequence of Methanobrevibacter thaueri.</title>
        <authorList>
            <person name="Poehlein A."/>
            <person name="Seedorf H."/>
            <person name="Daniel R."/>
        </authorList>
    </citation>
    <scope>NUCLEOTIDE SEQUENCE [LARGE SCALE GENOMIC DNA]</scope>
    <source>
        <strain evidence="2 3">DSM 11995</strain>
    </source>
</reference>
<dbReference type="AlphaFoldDB" id="A0A315XN69"/>
<accession>A0A315XN69</accession>